<accession>A0A1X2HDG9</accession>
<evidence type="ECO:0000256" key="4">
    <source>
        <dbReference type="ARBA" id="ARBA00023163"/>
    </source>
</evidence>
<dbReference type="AlphaFoldDB" id="A0A1X2HDG9"/>
<evidence type="ECO:0000256" key="1">
    <source>
        <dbReference type="ARBA" id="ARBA00004123"/>
    </source>
</evidence>
<keyword evidence="5" id="KW-0539">Nucleus</keyword>
<dbReference type="STRING" id="13706.A0A1X2HDG9"/>
<dbReference type="InterPro" id="IPR013907">
    <property type="entry name" value="Sds3"/>
</dbReference>
<comment type="caution">
    <text evidence="7">The sequence shown here is derived from an EMBL/GenBank/DDBJ whole genome shotgun (WGS) entry which is preliminary data.</text>
</comment>
<feature type="compositionally biased region" description="Polar residues" evidence="6">
    <location>
        <begin position="1"/>
        <end position="12"/>
    </location>
</feature>
<dbReference type="OrthoDB" id="20886at2759"/>
<gene>
    <name evidence="7" type="ORF">BCR43DRAFT_492352</name>
</gene>
<dbReference type="PANTHER" id="PTHR21964">
    <property type="entry name" value="BREAST CANCER METASTASIS-SUPPRESSOR 1"/>
    <property type="match status" value="1"/>
</dbReference>
<dbReference type="Proteomes" id="UP000242180">
    <property type="component" value="Unassembled WGS sequence"/>
</dbReference>
<reference evidence="7 8" key="1">
    <citation type="submission" date="2016-07" db="EMBL/GenBank/DDBJ databases">
        <title>Pervasive Adenine N6-methylation of Active Genes in Fungi.</title>
        <authorList>
            <consortium name="DOE Joint Genome Institute"/>
            <person name="Mondo S.J."/>
            <person name="Dannebaum R.O."/>
            <person name="Kuo R.C."/>
            <person name="Labutti K."/>
            <person name="Haridas S."/>
            <person name="Kuo A."/>
            <person name="Salamov A."/>
            <person name="Ahrendt S.R."/>
            <person name="Lipzen A."/>
            <person name="Sullivan W."/>
            <person name="Andreopoulos W.B."/>
            <person name="Clum A."/>
            <person name="Lindquist E."/>
            <person name="Daum C."/>
            <person name="Ramamoorthy G.K."/>
            <person name="Gryganskyi A."/>
            <person name="Culley D."/>
            <person name="Magnuson J.K."/>
            <person name="James T.Y."/>
            <person name="O'Malley M.A."/>
            <person name="Stajich J.E."/>
            <person name="Spatafora J.W."/>
            <person name="Visel A."/>
            <person name="Grigoriev I.V."/>
        </authorList>
    </citation>
    <scope>NUCLEOTIDE SEQUENCE [LARGE SCALE GENOMIC DNA]</scope>
    <source>
        <strain evidence="7 8">NRRL 2496</strain>
    </source>
</reference>
<dbReference type="Pfam" id="PF08598">
    <property type="entry name" value="Sds3"/>
    <property type="match status" value="1"/>
</dbReference>
<keyword evidence="3" id="KW-0805">Transcription regulation</keyword>
<organism evidence="7 8">
    <name type="scientific">Syncephalastrum racemosum</name>
    <name type="common">Filamentous fungus</name>
    <dbReference type="NCBI Taxonomy" id="13706"/>
    <lineage>
        <taxon>Eukaryota</taxon>
        <taxon>Fungi</taxon>
        <taxon>Fungi incertae sedis</taxon>
        <taxon>Mucoromycota</taxon>
        <taxon>Mucoromycotina</taxon>
        <taxon>Mucoromycetes</taxon>
        <taxon>Mucorales</taxon>
        <taxon>Syncephalastraceae</taxon>
        <taxon>Syncephalastrum</taxon>
    </lineage>
</organism>
<dbReference type="GO" id="GO:0005654">
    <property type="term" value="C:nucleoplasm"/>
    <property type="evidence" value="ECO:0007669"/>
    <property type="project" value="UniProtKB-ARBA"/>
</dbReference>
<evidence type="ECO:0000313" key="7">
    <source>
        <dbReference type="EMBL" id="ORY96839.1"/>
    </source>
</evidence>
<dbReference type="GO" id="GO:0010468">
    <property type="term" value="P:regulation of gene expression"/>
    <property type="evidence" value="ECO:0007669"/>
    <property type="project" value="UniProtKB-ARBA"/>
</dbReference>
<evidence type="ECO:0000256" key="5">
    <source>
        <dbReference type="ARBA" id="ARBA00023242"/>
    </source>
</evidence>
<dbReference type="EMBL" id="MCGN01000005">
    <property type="protein sequence ID" value="ORY96839.1"/>
    <property type="molecule type" value="Genomic_DNA"/>
</dbReference>
<protein>
    <submittedName>
        <fullName evidence="7">Sds3-like-domain-containing protein</fullName>
    </submittedName>
</protein>
<evidence type="ECO:0000256" key="6">
    <source>
        <dbReference type="SAM" id="MobiDB-lite"/>
    </source>
</evidence>
<evidence type="ECO:0000313" key="8">
    <source>
        <dbReference type="Proteomes" id="UP000242180"/>
    </source>
</evidence>
<evidence type="ECO:0000256" key="2">
    <source>
        <dbReference type="ARBA" id="ARBA00022491"/>
    </source>
</evidence>
<dbReference type="Gene3D" id="1.20.5.1500">
    <property type="match status" value="1"/>
</dbReference>
<name>A0A1X2HDG9_SYNRA</name>
<dbReference type="OMA" id="MEYQANI"/>
<keyword evidence="8" id="KW-1185">Reference proteome</keyword>
<comment type="subcellular location">
    <subcellularLocation>
        <location evidence="1">Nucleus</location>
    </subcellularLocation>
</comment>
<dbReference type="InParanoid" id="A0A1X2HDG9"/>
<sequence length="294" mass="33800">MAEPRSPTSLSSAPPDLDETLKRKRLTPPSPPDPKSRSSPIMTPPKKRSRDDQDGNVDDNDDGNPPRRRRSSGNSNSKPDNAHQRRHREAMDALTKIEIEFARLRDKMYWEKMGDLNHEAQMIADGSHPELVVLMKEIEAKKARRIKMAEAWRESQRTNLHNHYDGMEYQANITFLSRKLELRKSILASLNNQRWKIEGELQKLNDPEACKLFPDPATLASQKQAQQREADTLQSIHHVRGFCIAPHPTTLSPDLSNDDVAFLRQSDQYVRIRQARHQQEREVSQDDADAFSSR</sequence>
<evidence type="ECO:0000256" key="3">
    <source>
        <dbReference type="ARBA" id="ARBA00023015"/>
    </source>
</evidence>
<keyword evidence="4" id="KW-0804">Transcription</keyword>
<proteinExistence type="predicted"/>
<keyword evidence="2" id="KW-0678">Repressor</keyword>
<feature type="region of interest" description="Disordered" evidence="6">
    <location>
        <begin position="1"/>
        <end position="91"/>
    </location>
</feature>
<dbReference type="SMART" id="SM01401">
    <property type="entry name" value="Sds3"/>
    <property type="match status" value="1"/>
</dbReference>